<feature type="region of interest" description="Disordered" evidence="1">
    <location>
        <begin position="124"/>
        <end position="143"/>
    </location>
</feature>
<keyword evidence="4" id="KW-1185">Reference proteome</keyword>
<dbReference type="InterPro" id="IPR035398">
    <property type="entry name" value="Bac_rhamnosid_C"/>
</dbReference>
<accession>A0ABN9R058</accession>
<evidence type="ECO:0000256" key="1">
    <source>
        <dbReference type="SAM" id="MobiDB-lite"/>
    </source>
</evidence>
<dbReference type="Gene3D" id="2.60.420.10">
    <property type="entry name" value="Maltose phosphorylase, domain 3"/>
    <property type="match status" value="1"/>
</dbReference>
<feature type="domain" description="Alpha-L-rhamnosidase C-terminal" evidence="2">
    <location>
        <begin position="32"/>
        <end position="90"/>
    </location>
</feature>
<sequence>MPSRVRPTSSSSSATASASVRVPTPLGHWCGHFEVRPQPGALAWAELKLPVLSGFIEVRVEQSASEFELTLVAPGNTQATACLPRLGGASAELVVDGRPRSGHASGDFLCVAGVGSGRHTIIRRARGAQGRPSHRPPAGHPLP</sequence>
<dbReference type="Pfam" id="PF17390">
    <property type="entry name" value="Bac_rhamnosid_C"/>
    <property type="match status" value="1"/>
</dbReference>
<evidence type="ECO:0000259" key="2">
    <source>
        <dbReference type="Pfam" id="PF17390"/>
    </source>
</evidence>
<comment type="caution">
    <text evidence="3">The sequence shown here is derived from an EMBL/GenBank/DDBJ whole genome shotgun (WGS) entry which is preliminary data.</text>
</comment>
<name>A0ABN9R058_9DINO</name>
<reference evidence="3" key="1">
    <citation type="submission" date="2023-10" db="EMBL/GenBank/DDBJ databases">
        <authorList>
            <person name="Chen Y."/>
            <person name="Shah S."/>
            <person name="Dougan E. K."/>
            <person name="Thang M."/>
            <person name="Chan C."/>
        </authorList>
    </citation>
    <scope>NUCLEOTIDE SEQUENCE [LARGE SCALE GENOMIC DNA]</scope>
</reference>
<evidence type="ECO:0000313" key="4">
    <source>
        <dbReference type="Proteomes" id="UP001189429"/>
    </source>
</evidence>
<gene>
    <name evidence="3" type="ORF">PCOR1329_LOCUS15643</name>
</gene>
<dbReference type="Proteomes" id="UP001189429">
    <property type="component" value="Unassembled WGS sequence"/>
</dbReference>
<organism evidence="3 4">
    <name type="scientific">Prorocentrum cordatum</name>
    <dbReference type="NCBI Taxonomy" id="2364126"/>
    <lineage>
        <taxon>Eukaryota</taxon>
        <taxon>Sar</taxon>
        <taxon>Alveolata</taxon>
        <taxon>Dinophyceae</taxon>
        <taxon>Prorocentrales</taxon>
        <taxon>Prorocentraceae</taxon>
        <taxon>Prorocentrum</taxon>
    </lineage>
</organism>
<protein>
    <recommendedName>
        <fullName evidence="2">Alpha-L-rhamnosidase C-terminal domain-containing protein</fullName>
    </recommendedName>
</protein>
<proteinExistence type="predicted"/>
<evidence type="ECO:0000313" key="3">
    <source>
        <dbReference type="EMBL" id="CAK0810816.1"/>
    </source>
</evidence>
<dbReference type="EMBL" id="CAUYUJ010004747">
    <property type="protein sequence ID" value="CAK0810816.1"/>
    <property type="molecule type" value="Genomic_DNA"/>
</dbReference>